<feature type="domain" description="AMP-dependent synthetase/ligase" evidence="3">
    <location>
        <begin position="46"/>
        <end position="132"/>
    </location>
</feature>
<dbReference type="Proteomes" id="UP001231189">
    <property type="component" value="Unassembled WGS sequence"/>
</dbReference>
<proteinExistence type="inferred from homology"/>
<accession>A0AAD8WQ30</accession>
<protein>
    <recommendedName>
        <fullName evidence="3">AMP-dependent synthetase/ligase domain-containing protein</fullName>
    </recommendedName>
</protein>
<dbReference type="Pfam" id="PF00501">
    <property type="entry name" value="AMP-binding"/>
    <property type="match status" value="1"/>
</dbReference>
<dbReference type="EMBL" id="JAUUTY010000003">
    <property type="protein sequence ID" value="KAK1667915.1"/>
    <property type="molecule type" value="Genomic_DNA"/>
</dbReference>
<comment type="similarity">
    <text evidence="1">Belongs to the ATP-dependent AMP-binding enzyme family.</text>
</comment>
<dbReference type="PANTHER" id="PTHR43859">
    <property type="entry name" value="ACYL-ACTIVATING ENZYME"/>
    <property type="match status" value="1"/>
</dbReference>
<name>A0AAD8WQ30_LOLMU</name>
<evidence type="ECO:0000259" key="3">
    <source>
        <dbReference type="Pfam" id="PF00501"/>
    </source>
</evidence>
<dbReference type="AlphaFoldDB" id="A0AAD8WQ30"/>
<dbReference type="InterPro" id="IPR042099">
    <property type="entry name" value="ANL_N_sf"/>
</dbReference>
<comment type="caution">
    <text evidence="4">The sequence shown here is derived from an EMBL/GenBank/DDBJ whole genome shotgun (WGS) entry which is preliminary data.</text>
</comment>
<evidence type="ECO:0000313" key="5">
    <source>
        <dbReference type="Proteomes" id="UP001231189"/>
    </source>
</evidence>
<dbReference type="Gene3D" id="3.40.50.12780">
    <property type="entry name" value="N-terminal domain of ligase-like"/>
    <property type="match status" value="1"/>
</dbReference>
<gene>
    <name evidence="4" type="ORF">QYE76_056074</name>
</gene>
<evidence type="ECO:0000256" key="2">
    <source>
        <dbReference type="ARBA" id="ARBA00022598"/>
    </source>
</evidence>
<reference evidence="4" key="1">
    <citation type="submission" date="2023-07" db="EMBL/GenBank/DDBJ databases">
        <title>A chromosome-level genome assembly of Lolium multiflorum.</title>
        <authorList>
            <person name="Chen Y."/>
            <person name="Copetti D."/>
            <person name="Kolliker R."/>
            <person name="Studer B."/>
        </authorList>
    </citation>
    <scope>NUCLEOTIDE SEQUENCE</scope>
    <source>
        <strain evidence="4">02402/16</strain>
        <tissue evidence="4">Leaf</tissue>
    </source>
</reference>
<keyword evidence="2" id="KW-0436">Ligase</keyword>
<evidence type="ECO:0000256" key="1">
    <source>
        <dbReference type="ARBA" id="ARBA00006432"/>
    </source>
</evidence>
<dbReference type="SUPFAM" id="SSF56801">
    <property type="entry name" value="Acetyl-CoA synthetase-like"/>
    <property type="match status" value="1"/>
</dbReference>
<keyword evidence="5" id="KW-1185">Reference proteome</keyword>
<dbReference type="InterPro" id="IPR000873">
    <property type="entry name" value="AMP-dep_synth/lig_dom"/>
</dbReference>
<sequence>MPFPMGRPWMEGALLCAANHAPLTPISFLEMAALVYPDRHAVVSAAPDVAVFAHNIPVMYELHFEVLMAGAIICALNSRLDAAMASNLLQHSEDKIVFIDAALLGVAQEALRLMSVAGARAPVVVLIRGELSTSSTTQQDYEYIVCGGETPEFAVQLGPVHRFPGP</sequence>
<evidence type="ECO:0000313" key="4">
    <source>
        <dbReference type="EMBL" id="KAK1667915.1"/>
    </source>
</evidence>
<organism evidence="4 5">
    <name type="scientific">Lolium multiflorum</name>
    <name type="common">Italian ryegrass</name>
    <name type="synonym">Lolium perenne subsp. multiflorum</name>
    <dbReference type="NCBI Taxonomy" id="4521"/>
    <lineage>
        <taxon>Eukaryota</taxon>
        <taxon>Viridiplantae</taxon>
        <taxon>Streptophyta</taxon>
        <taxon>Embryophyta</taxon>
        <taxon>Tracheophyta</taxon>
        <taxon>Spermatophyta</taxon>
        <taxon>Magnoliopsida</taxon>
        <taxon>Liliopsida</taxon>
        <taxon>Poales</taxon>
        <taxon>Poaceae</taxon>
        <taxon>BOP clade</taxon>
        <taxon>Pooideae</taxon>
        <taxon>Poodae</taxon>
        <taxon>Poeae</taxon>
        <taxon>Poeae Chloroplast Group 2 (Poeae type)</taxon>
        <taxon>Loliodinae</taxon>
        <taxon>Loliinae</taxon>
        <taxon>Lolium</taxon>
    </lineage>
</organism>
<dbReference type="GO" id="GO:0016874">
    <property type="term" value="F:ligase activity"/>
    <property type="evidence" value="ECO:0007669"/>
    <property type="project" value="UniProtKB-KW"/>
</dbReference>
<dbReference type="PANTHER" id="PTHR43859:SF69">
    <property type="entry name" value="4-COUMARATE--COA LIGASE"/>
    <property type="match status" value="1"/>
</dbReference>